<gene>
    <name evidence="2" type="ORF">RIMI_LOCUS17476945</name>
</gene>
<organism evidence="2 3">
    <name type="scientific">Ranitomeya imitator</name>
    <name type="common">mimic poison frog</name>
    <dbReference type="NCBI Taxonomy" id="111125"/>
    <lineage>
        <taxon>Eukaryota</taxon>
        <taxon>Metazoa</taxon>
        <taxon>Chordata</taxon>
        <taxon>Craniata</taxon>
        <taxon>Vertebrata</taxon>
        <taxon>Euteleostomi</taxon>
        <taxon>Amphibia</taxon>
        <taxon>Batrachia</taxon>
        <taxon>Anura</taxon>
        <taxon>Neobatrachia</taxon>
        <taxon>Hyloidea</taxon>
        <taxon>Dendrobatidae</taxon>
        <taxon>Dendrobatinae</taxon>
        <taxon>Ranitomeya</taxon>
    </lineage>
</organism>
<evidence type="ECO:0000313" key="2">
    <source>
        <dbReference type="EMBL" id="CAJ0960861.1"/>
    </source>
</evidence>
<dbReference type="PROSITE" id="PS50164">
    <property type="entry name" value="GIY_YIG"/>
    <property type="match status" value="1"/>
</dbReference>
<dbReference type="CDD" id="cd10442">
    <property type="entry name" value="GIY-YIG_PLEs"/>
    <property type="match status" value="1"/>
</dbReference>
<dbReference type="Proteomes" id="UP001176940">
    <property type="component" value="Unassembled WGS sequence"/>
</dbReference>
<proteinExistence type="predicted"/>
<dbReference type="EMBL" id="CAUEEQ010051090">
    <property type="protein sequence ID" value="CAJ0960861.1"/>
    <property type="molecule type" value="Genomic_DNA"/>
</dbReference>
<comment type="caution">
    <text evidence="2">The sequence shown here is derived from an EMBL/GenBank/DDBJ whole genome shotgun (WGS) entry which is preliminary data.</text>
</comment>
<dbReference type="InterPro" id="IPR000305">
    <property type="entry name" value="GIY-YIG_endonuc"/>
</dbReference>
<evidence type="ECO:0000259" key="1">
    <source>
        <dbReference type="PROSITE" id="PS50164"/>
    </source>
</evidence>
<accession>A0ABN9M7F9</accession>
<evidence type="ECO:0000313" key="3">
    <source>
        <dbReference type="Proteomes" id="UP001176940"/>
    </source>
</evidence>
<sequence>MASKFRNRGYPDSLLNVPLDNPPSSISQQRVNRMAFVNTYHPFMPMFHGLIRKHWPLLGLSYPTDIGSSKLVKRQTLLATAQKGTFPCLHCLQCSNITRGDKFTHPRSGKRFSIRGFFSCDSTYVIYLIKCPCGLGYVGEATQHIRDRISQHKSTIRCKKLLLPIPAHFISHNHSIAQLRYQIIDSIPVARRVGNRILKLKQLEAYWISCAPNLGTTWPQ</sequence>
<reference evidence="2" key="1">
    <citation type="submission" date="2023-07" db="EMBL/GenBank/DDBJ databases">
        <authorList>
            <person name="Stuckert A."/>
        </authorList>
    </citation>
    <scope>NUCLEOTIDE SEQUENCE</scope>
</reference>
<feature type="domain" description="GIY-YIG" evidence="1">
    <location>
        <begin position="122"/>
        <end position="208"/>
    </location>
</feature>
<dbReference type="PANTHER" id="PTHR21301">
    <property type="entry name" value="REVERSE TRANSCRIPTASE"/>
    <property type="match status" value="1"/>
</dbReference>
<protein>
    <recommendedName>
        <fullName evidence="1">GIY-YIG domain-containing protein</fullName>
    </recommendedName>
</protein>
<name>A0ABN9M7F9_9NEOB</name>
<keyword evidence="3" id="KW-1185">Reference proteome</keyword>
<dbReference type="PANTHER" id="PTHR21301:SF12">
    <property type="match status" value="1"/>
</dbReference>